<protein>
    <submittedName>
        <fullName evidence="1">Uncharacterized protein</fullName>
    </submittedName>
</protein>
<evidence type="ECO:0000313" key="1">
    <source>
        <dbReference type="EMBL" id="TCS87191.1"/>
    </source>
</evidence>
<dbReference type="AlphaFoldDB" id="A0A4R3KR33"/>
<gene>
    <name evidence="1" type="ORF">EDD80_1052</name>
</gene>
<sequence>MRPTNRIASLIYLSIGMLTFVYANPVRSQKKNDTAFLEDYVNRSSLSIRFSNLNPDTINTLAYLVLYNEKSELDTILFSHILPDSMDINKKELAELREDYSKLHSINSSLDLKNASIFVPILLLPGFAYYKVLLNEEQRRKAYESWLSMFSIINSETLDNSRVRYAVPVVITISRHR</sequence>
<accession>A0A4R3KR33</accession>
<proteinExistence type="predicted"/>
<reference evidence="1 2" key="1">
    <citation type="submission" date="2019-03" db="EMBL/GenBank/DDBJ databases">
        <title>Genomic Encyclopedia of Type Strains, Phase IV (KMG-IV): sequencing the most valuable type-strain genomes for metagenomic binning, comparative biology and taxonomic classification.</title>
        <authorList>
            <person name="Goeker M."/>
        </authorList>
    </citation>
    <scope>NUCLEOTIDE SEQUENCE [LARGE SCALE GENOMIC DNA]</scope>
    <source>
        <strain evidence="1 2">DSM 21100</strain>
    </source>
</reference>
<dbReference type="EMBL" id="SMAD01000005">
    <property type="protein sequence ID" value="TCS87191.1"/>
    <property type="molecule type" value="Genomic_DNA"/>
</dbReference>
<comment type="caution">
    <text evidence="1">The sequence shown here is derived from an EMBL/GenBank/DDBJ whole genome shotgun (WGS) entry which is preliminary data.</text>
</comment>
<evidence type="ECO:0000313" key="2">
    <source>
        <dbReference type="Proteomes" id="UP000295807"/>
    </source>
</evidence>
<dbReference type="Proteomes" id="UP000295807">
    <property type="component" value="Unassembled WGS sequence"/>
</dbReference>
<organism evidence="1 2">
    <name type="scientific">Anseongella ginsenosidimutans</name>
    <dbReference type="NCBI Taxonomy" id="496056"/>
    <lineage>
        <taxon>Bacteria</taxon>
        <taxon>Pseudomonadati</taxon>
        <taxon>Bacteroidota</taxon>
        <taxon>Sphingobacteriia</taxon>
        <taxon>Sphingobacteriales</taxon>
        <taxon>Sphingobacteriaceae</taxon>
        <taxon>Anseongella</taxon>
    </lineage>
</organism>
<keyword evidence="2" id="KW-1185">Reference proteome</keyword>
<name>A0A4R3KR33_9SPHI</name>